<dbReference type="Gene3D" id="3.50.50.60">
    <property type="entry name" value="FAD/NAD(P)-binding domain"/>
    <property type="match status" value="1"/>
</dbReference>
<proteinExistence type="predicted"/>
<feature type="domain" description="FAD-binding" evidence="2">
    <location>
        <begin position="12"/>
        <end position="79"/>
    </location>
</feature>
<gene>
    <name evidence="3" type="ORF">GCM10010211_74080</name>
</gene>
<accession>A0ABQ2VLD0</accession>
<protein>
    <recommendedName>
        <fullName evidence="2">FAD-binding domain-containing protein</fullName>
    </recommendedName>
</protein>
<dbReference type="InterPro" id="IPR002938">
    <property type="entry name" value="FAD-bd"/>
</dbReference>
<comment type="caution">
    <text evidence="3">The sequence shown here is derived from an EMBL/GenBank/DDBJ whole genome shotgun (WGS) entry which is preliminary data.</text>
</comment>
<evidence type="ECO:0000259" key="2">
    <source>
        <dbReference type="Pfam" id="PF01494"/>
    </source>
</evidence>
<reference evidence="4" key="1">
    <citation type="journal article" date="2019" name="Int. J. Syst. Evol. Microbiol.">
        <title>The Global Catalogue of Microorganisms (GCM) 10K type strain sequencing project: providing services to taxonomists for standard genome sequencing and annotation.</title>
        <authorList>
            <consortium name="The Broad Institute Genomics Platform"/>
            <consortium name="The Broad Institute Genome Sequencing Center for Infectious Disease"/>
            <person name="Wu L."/>
            <person name="Ma J."/>
        </authorList>
    </citation>
    <scope>NUCLEOTIDE SEQUENCE [LARGE SCALE GENOMIC DNA]</scope>
    <source>
        <strain evidence="4">JCM 3399</strain>
    </source>
</reference>
<name>A0ABQ2VLD0_9ACTN</name>
<evidence type="ECO:0000256" key="1">
    <source>
        <dbReference type="SAM" id="MobiDB-lite"/>
    </source>
</evidence>
<dbReference type="PANTHER" id="PTHR46865:SF2">
    <property type="entry name" value="MONOOXYGENASE"/>
    <property type="match status" value="1"/>
</dbReference>
<keyword evidence="4" id="KW-1185">Reference proteome</keyword>
<organism evidence="3 4">
    <name type="scientific">Streptomyces albospinus</name>
    <dbReference type="NCBI Taxonomy" id="285515"/>
    <lineage>
        <taxon>Bacteria</taxon>
        <taxon>Bacillati</taxon>
        <taxon>Actinomycetota</taxon>
        <taxon>Actinomycetes</taxon>
        <taxon>Kitasatosporales</taxon>
        <taxon>Streptomycetaceae</taxon>
        <taxon>Streptomyces</taxon>
    </lineage>
</organism>
<evidence type="ECO:0000313" key="3">
    <source>
        <dbReference type="EMBL" id="GGU96126.1"/>
    </source>
</evidence>
<dbReference type="InterPro" id="IPR051704">
    <property type="entry name" value="FAD_aromatic-hydroxylase"/>
</dbReference>
<dbReference type="PANTHER" id="PTHR46865">
    <property type="entry name" value="OXIDOREDUCTASE-RELATED"/>
    <property type="match status" value="1"/>
</dbReference>
<evidence type="ECO:0000313" key="4">
    <source>
        <dbReference type="Proteomes" id="UP000654471"/>
    </source>
</evidence>
<feature type="compositionally biased region" description="Low complexity" evidence="1">
    <location>
        <begin position="96"/>
        <end position="113"/>
    </location>
</feature>
<feature type="region of interest" description="Disordered" evidence="1">
    <location>
        <begin position="96"/>
        <end position="122"/>
    </location>
</feature>
<dbReference type="Proteomes" id="UP000654471">
    <property type="component" value="Unassembled WGS sequence"/>
</dbReference>
<dbReference type="EMBL" id="BMRP01000051">
    <property type="protein sequence ID" value="GGU96126.1"/>
    <property type="molecule type" value="Genomic_DNA"/>
</dbReference>
<dbReference type="RefSeq" id="WP_308427746.1">
    <property type="nucleotide sequence ID" value="NZ_BMRP01000051.1"/>
</dbReference>
<dbReference type="Pfam" id="PF01494">
    <property type="entry name" value="FAD_binding_3"/>
    <property type="match status" value="1"/>
</dbReference>
<dbReference type="InterPro" id="IPR036188">
    <property type="entry name" value="FAD/NAD-bd_sf"/>
</dbReference>
<dbReference type="SUPFAM" id="SSF51905">
    <property type="entry name" value="FAD/NAD(P)-binding domain"/>
    <property type="match status" value="1"/>
</dbReference>
<sequence>MGENAFHYDVVAQIRMDHWSRGRVALLGDAGYCCSPLTGQGTSAALTAAYVLAGELHAAGGDHRAAFASYQERLRDHVTANQALFDLGRALTAARDTTSGADGGTDADPTDAPGFDEPAPETTTAFRAAMAFDPPDC</sequence>